<feature type="binding site" evidence="9">
    <location>
        <position position="175"/>
    </location>
    <ligand>
        <name>S-methyl-5'-thioadenosine</name>
        <dbReference type="ChEBI" id="CHEBI:17509"/>
    </ligand>
</feature>
<evidence type="ECO:0000256" key="10">
    <source>
        <dbReference type="PROSITE-ProRule" id="PRU00354"/>
    </source>
</evidence>
<keyword evidence="8" id="KW-0472">Membrane</keyword>
<keyword evidence="13" id="KW-1185">Reference proteome</keyword>
<evidence type="ECO:0000313" key="13">
    <source>
        <dbReference type="Proteomes" id="UP000297453"/>
    </source>
</evidence>
<dbReference type="InterPro" id="IPR030373">
    <property type="entry name" value="PABS_CS"/>
</dbReference>
<keyword evidence="5" id="KW-1133">Transmembrane helix</keyword>
<feature type="domain" description="PABS" evidence="11">
    <location>
        <begin position="6"/>
        <end position="248"/>
    </location>
</feature>
<dbReference type="SUPFAM" id="SSF53335">
    <property type="entry name" value="S-adenosyl-L-methionine-dependent methyltransferases"/>
    <property type="match status" value="1"/>
</dbReference>
<evidence type="ECO:0000256" key="5">
    <source>
        <dbReference type="ARBA" id="ARBA00022989"/>
    </source>
</evidence>
<feature type="binding site" evidence="9">
    <location>
        <begin position="142"/>
        <end position="143"/>
    </location>
    <ligand>
        <name>S-methyl-5'-thioadenosine</name>
        <dbReference type="ChEBI" id="CHEBI:17509"/>
    </ligand>
</feature>
<protein>
    <recommendedName>
        <fullName evidence="9">Polyamine aminopropyltransferase</fullName>
    </recommendedName>
    <alternativeName>
        <fullName evidence="9">Putrescine aminopropyltransferase</fullName>
        <shortName evidence="9">PAPT</shortName>
    </alternativeName>
    <alternativeName>
        <fullName evidence="9">Spermidine synthase</fullName>
        <shortName evidence="9">SPDS</shortName>
        <shortName evidence="9">SPDSY</shortName>
        <ecNumber evidence="9">2.5.1.16</ecNumber>
    </alternativeName>
</protein>
<dbReference type="GO" id="GO:0004766">
    <property type="term" value="F:spermidine synthase activity"/>
    <property type="evidence" value="ECO:0007669"/>
    <property type="project" value="UniProtKB-UniRule"/>
</dbReference>
<keyword evidence="6 9" id="KW-0745">Spermidine biosynthesis</keyword>
<dbReference type="Pfam" id="PF01564">
    <property type="entry name" value="Spermine_synth"/>
    <property type="match status" value="1"/>
</dbReference>
<keyword evidence="4" id="KW-0812">Transmembrane</keyword>
<keyword evidence="2" id="KW-1003">Cell membrane</keyword>
<evidence type="ECO:0000259" key="11">
    <source>
        <dbReference type="PROSITE" id="PS51006"/>
    </source>
</evidence>
<feature type="active site" description="Proton acceptor" evidence="9 10">
    <location>
        <position position="160"/>
    </location>
</feature>
<dbReference type="PROSITE" id="PS51006">
    <property type="entry name" value="PABS_2"/>
    <property type="match status" value="1"/>
</dbReference>
<feature type="binding site" evidence="9">
    <location>
        <position position="35"/>
    </location>
    <ligand>
        <name>S-methyl-5'-thioadenosine</name>
        <dbReference type="ChEBI" id="CHEBI:17509"/>
    </ligand>
</feature>
<dbReference type="HAMAP" id="MF_00198">
    <property type="entry name" value="Spermidine_synth"/>
    <property type="match status" value="1"/>
</dbReference>
<dbReference type="InterPro" id="IPR001045">
    <property type="entry name" value="Spermi_synthase"/>
</dbReference>
<feature type="binding site" evidence="9">
    <location>
        <position position="66"/>
    </location>
    <ligand>
        <name>spermidine</name>
        <dbReference type="ChEBI" id="CHEBI:57834"/>
    </ligand>
</feature>
<dbReference type="InterPro" id="IPR030374">
    <property type="entry name" value="PABS"/>
</dbReference>
<comment type="subunit">
    <text evidence="9">Homodimer or homotetramer.</text>
</comment>
<dbReference type="EMBL" id="RQEP01000005">
    <property type="protein sequence ID" value="TGK08069.1"/>
    <property type="molecule type" value="Genomic_DNA"/>
</dbReference>
<feature type="binding site" evidence="9">
    <location>
        <position position="90"/>
    </location>
    <ligand>
        <name>spermidine</name>
        <dbReference type="ChEBI" id="CHEBI:57834"/>
    </ligand>
</feature>
<evidence type="ECO:0000256" key="1">
    <source>
        <dbReference type="ARBA" id="ARBA00007867"/>
    </source>
</evidence>
<reference evidence="12" key="1">
    <citation type="journal article" date="2019" name="PLoS Negl. Trop. Dis.">
        <title>Revisiting the worldwide diversity of Leptospira species in the environment.</title>
        <authorList>
            <person name="Vincent A.T."/>
            <person name="Schiettekatte O."/>
            <person name="Bourhy P."/>
            <person name="Veyrier F.J."/>
            <person name="Picardeau M."/>
        </authorList>
    </citation>
    <scope>NUCLEOTIDE SEQUENCE [LARGE SCALE GENOMIC DNA]</scope>
    <source>
        <strain evidence="12">SSS9</strain>
    </source>
</reference>
<dbReference type="GO" id="GO:0008295">
    <property type="term" value="P:spermidine biosynthetic process"/>
    <property type="evidence" value="ECO:0007669"/>
    <property type="project" value="UniProtKB-UniRule"/>
</dbReference>
<feature type="binding site" evidence="9">
    <location>
        <position position="110"/>
    </location>
    <ligand>
        <name>S-methyl-5'-thioadenosine</name>
        <dbReference type="ChEBI" id="CHEBI:17509"/>
    </ligand>
</feature>
<evidence type="ECO:0000256" key="6">
    <source>
        <dbReference type="ARBA" id="ARBA00023066"/>
    </source>
</evidence>
<proteinExistence type="inferred from homology"/>
<dbReference type="GO" id="GO:0010487">
    <property type="term" value="F:thermospermine synthase activity"/>
    <property type="evidence" value="ECO:0007669"/>
    <property type="project" value="UniProtKB-ARBA"/>
</dbReference>
<evidence type="ECO:0000256" key="4">
    <source>
        <dbReference type="ARBA" id="ARBA00022692"/>
    </source>
</evidence>
<dbReference type="CDD" id="cd02440">
    <property type="entry name" value="AdoMet_MTases"/>
    <property type="match status" value="1"/>
</dbReference>
<keyword evidence="3 9" id="KW-0808">Transferase</keyword>
<evidence type="ECO:0000256" key="8">
    <source>
        <dbReference type="ARBA" id="ARBA00023136"/>
    </source>
</evidence>
<dbReference type="AlphaFoldDB" id="A0A4V6QKN7"/>
<sequence length="314" mass="35810">MEIDDRYWVMDYGDKDEMHFYRKTDTYFSGKTSSQNVDLVELPAIGQTLIINGELQSALNDEYIYHEALVHPACVLNPKLEEVLIIGGGEGATLREVLKYSSVRSVTMVDIDRELVGLFSQTLSSWHKGSFKNKKAKLVFQDGRKYLEESQEKYDAILLDLPSYFPDRAKTEPDPIQNLYSKQFYSICAARLKKGGVLVTQASELTPTDWKGHALIRRTLSQHFNSVISYSTFVPSFYTNWGFLLASQDIDLEKVDSSKIDKWISKKKVGSKLAFFDGTTFVGMRVLSKELRKNISRKGNVILDDPFAISRLRK</sequence>
<evidence type="ECO:0000313" key="12">
    <source>
        <dbReference type="EMBL" id="TGK08069.1"/>
    </source>
</evidence>
<comment type="catalytic activity">
    <reaction evidence="9">
        <text>S-adenosyl 3-(methylsulfanyl)propylamine + putrescine = S-methyl-5'-thioadenosine + spermidine + H(+)</text>
        <dbReference type="Rhea" id="RHEA:12721"/>
        <dbReference type="ChEBI" id="CHEBI:15378"/>
        <dbReference type="ChEBI" id="CHEBI:17509"/>
        <dbReference type="ChEBI" id="CHEBI:57443"/>
        <dbReference type="ChEBI" id="CHEBI:57834"/>
        <dbReference type="ChEBI" id="CHEBI:326268"/>
        <dbReference type="EC" id="2.5.1.16"/>
    </reaction>
</comment>
<comment type="caution">
    <text evidence="12">The sequence shown here is derived from an EMBL/GenBank/DDBJ whole genome shotgun (WGS) entry which is preliminary data.</text>
</comment>
<evidence type="ECO:0000256" key="3">
    <source>
        <dbReference type="ARBA" id="ARBA00022679"/>
    </source>
</evidence>
<comment type="similarity">
    <text evidence="1 9">Belongs to the spermidine/spermine synthase family.</text>
</comment>
<dbReference type="FunFam" id="3.40.50.150:FF:000088">
    <property type="entry name" value="Polyamine aminopropyltransferase"/>
    <property type="match status" value="1"/>
</dbReference>
<dbReference type="Gene3D" id="3.40.50.150">
    <property type="entry name" value="Vaccinia Virus protein VP39"/>
    <property type="match status" value="1"/>
</dbReference>
<dbReference type="EC" id="2.5.1.16" evidence="9"/>
<comment type="pathway">
    <text evidence="9">Amine and polyamine biosynthesis; spermidine biosynthesis; spermidine from putrescine: step 1/1.</text>
</comment>
<keyword evidence="7 9" id="KW-0620">Polyamine biosynthesis</keyword>
<dbReference type="PROSITE" id="PS01330">
    <property type="entry name" value="PABS_1"/>
    <property type="match status" value="1"/>
</dbReference>
<dbReference type="OrthoDB" id="9793120at2"/>
<dbReference type="PANTHER" id="PTHR43317:SF1">
    <property type="entry name" value="THERMOSPERMINE SYNTHASE ACAULIS5"/>
    <property type="match status" value="1"/>
</dbReference>
<organism evidence="12 13">
    <name type="scientific">Leptospira semungkisensis</name>
    <dbReference type="NCBI Taxonomy" id="2484985"/>
    <lineage>
        <taxon>Bacteria</taxon>
        <taxon>Pseudomonadati</taxon>
        <taxon>Spirochaetota</taxon>
        <taxon>Spirochaetia</taxon>
        <taxon>Leptospirales</taxon>
        <taxon>Leptospiraceae</taxon>
        <taxon>Leptospira</taxon>
    </lineage>
</organism>
<dbReference type="InterPro" id="IPR029063">
    <property type="entry name" value="SAM-dependent_MTases_sf"/>
</dbReference>
<name>A0A4V6QKN7_9LEPT</name>
<evidence type="ECO:0000256" key="2">
    <source>
        <dbReference type="ARBA" id="ARBA00022475"/>
    </source>
</evidence>
<gene>
    <name evidence="9" type="primary">speE</name>
    <name evidence="12" type="ORF">EHO59_07660</name>
</gene>
<comment type="function">
    <text evidence="9">Catalyzes the irreversible transfer of a propylamine group from the amino donor S-adenosylmethioninamine (decarboxy-AdoMet) to putrescine (1,4-diaminobutane) to yield spermidine.</text>
</comment>
<dbReference type="Proteomes" id="UP000297453">
    <property type="component" value="Unassembled WGS sequence"/>
</dbReference>
<evidence type="ECO:0000256" key="9">
    <source>
        <dbReference type="HAMAP-Rule" id="MF_00198"/>
    </source>
</evidence>
<evidence type="ECO:0000256" key="7">
    <source>
        <dbReference type="ARBA" id="ARBA00023115"/>
    </source>
</evidence>
<comment type="caution">
    <text evidence="9">Lacks conserved residue(s) required for the propagation of feature annotation.</text>
</comment>
<dbReference type="UniPathway" id="UPA00248">
    <property type="reaction ID" value="UER00314"/>
</dbReference>
<accession>A0A4V6QKN7</accession>
<dbReference type="PANTHER" id="PTHR43317">
    <property type="entry name" value="THERMOSPERMINE SYNTHASE ACAULIS5"/>
    <property type="match status" value="1"/>
</dbReference>